<dbReference type="InterPro" id="IPR034193">
    <property type="entry name" value="PCSK9_ProteinaseK-like"/>
</dbReference>
<evidence type="ECO:0000313" key="11">
    <source>
        <dbReference type="Proteomes" id="UP001174934"/>
    </source>
</evidence>
<evidence type="ECO:0000256" key="1">
    <source>
        <dbReference type="ARBA" id="ARBA00011073"/>
    </source>
</evidence>
<evidence type="ECO:0000313" key="10">
    <source>
        <dbReference type="EMBL" id="KAK0629531.1"/>
    </source>
</evidence>
<dbReference type="PROSITE" id="PS00137">
    <property type="entry name" value="SUBTILASE_HIS"/>
    <property type="match status" value="1"/>
</dbReference>
<dbReference type="InterPro" id="IPR036852">
    <property type="entry name" value="Peptidase_S8/S53_dom_sf"/>
</dbReference>
<dbReference type="Gene3D" id="3.40.50.200">
    <property type="entry name" value="Peptidase S8/S53 domain"/>
    <property type="match status" value="1"/>
</dbReference>
<feature type="active site" description="Charge relay system" evidence="6">
    <location>
        <position position="355"/>
    </location>
</feature>
<dbReference type="InterPro" id="IPR037045">
    <property type="entry name" value="S8pro/Inhibitor_I9_sf"/>
</dbReference>
<keyword evidence="3 7" id="KW-0732">Signal</keyword>
<dbReference type="Proteomes" id="UP001174934">
    <property type="component" value="Unassembled WGS sequence"/>
</dbReference>
<evidence type="ECO:0000259" key="9">
    <source>
        <dbReference type="Pfam" id="PF05922"/>
    </source>
</evidence>
<feature type="active site" description="Charge relay system" evidence="6">
    <location>
        <position position="180"/>
    </location>
</feature>
<sequence length="410" mass="41617">MLFSATLLLGLLPASLAVSASEALDKRAPLIQATSSSRAIPGNYIVKLKDSSTDAALNKALGKNKAGHIYKGGAFKGFAGAFDANSLEAIRNLPEVEYVEEDAVVTIQATVSQPNAPWNLARISSRTRGATTYRYDDSAGVGSCIYIIDTGIYTAHPEFGGRAVWGSNFADTSNTDGNGHGTAVAGVAGAITYGVAKRATLIAVKVLDASGSGTTSNVIAGFNYVATNYPTRNCTNGAVASISVGGSFSAAVNSAARSLSNAGVMLAVASGGSNTDAGGSSPGSEPLVCTVGASTMTDARASSSNYGVLVDIYAPGQNILTTWTGGSTVCSFFCNLGAILGVTNICKKNTLSSTSLAAAHIAGLGAYLLTLRGRMTATALCAYMQSIATRDVLTGIPSGPNLLAYNGIDL</sequence>
<keyword evidence="4 6" id="KW-0378">Hydrolase</keyword>
<evidence type="ECO:0000256" key="4">
    <source>
        <dbReference type="ARBA" id="ARBA00022801"/>
    </source>
</evidence>
<dbReference type="GO" id="GO:0006508">
    <property type="term" value="P:proteolysis"/>
    <property type="evidence" value="ECO:0007669"/>
    <property type="project" value="UniProtKB-KW"/>
</dbReference>
<evidence type="ECO:0000259" key="8">
    <source>
        <dbReference type="Pfam" id="PF00082"/>
    </source>
</evidence>
<dbReference type="InterPro" id="IPR015500">
    <property type="entry name" value="Peptidase_S8_subtilisin-rel"/>
</dbReference>
<dbReference type="PANTHER" id="PTHR43806:SF58">
    <property type="entry name" value="ALKALINE PROTEASE 1-RELATED"/>
    <property type="match status" value="1"/>
</dbReference>
<dbReference type="Gene3D" id="3.30.70.80">
    <property type="entry name" value="Peptidase S8 propeptide/proteinase inhibitor I9"/>
    <property type="match status" value="1"/>
</dbReference>
<gene>
    <name evidence="10" type="ORF">B0T17DRAFT_488415</name>
</gene>
<dbReference type="EMBL" id="JAULSR010000002">
    <property type="protein sequence ID" value="KAK0629531.1"/>
    <property type="molecule type" value="Genomic_DNA"/>
</dbReference>
<dbReference type="SUPFAM" id="SSF52743">
    <property type="entry name" value="Subtilisin-like"/>
    <property type="match status" value="1"/>
</dbReference>
<dbReference type="Pfam" id="PF00082">
    <property type="entry name" value="Peptidase_S8"/>
    <property type="match status" value="1"/>
</dbReference>
<dbReference type="PRINTS" id="PR00723">
    <property type="entry name" value="SUBTILISIN"/>
</dbReference>
<dbReference type="AlphaFoldDB" id="A0AA39X9C9"/>
<feature type="domain" description="Peptidase S8/S53" evidence="8">
    <location>
        <begin position="142"/>
        <end position="388"/>
    </location>
</feature>
<feature type="signal peptide" evidence="7">
    <location>
        <begin position="1"/>
        <end position="17"/>
    </location>
</feature>
<feature type="chain" id="PRO_5041201879" evidence="7">
    <location>
        <begin position="18"/>
        <end position="410"/>
    </location>
</feature>
<evidence type="ECO:0000256" key="2">
    <source>
        <dbReference type="ARBA" id="ARBA00022670"/>
    </source>
</evidence>
<dbReference type="GO" id="GO:0005576">
    <property type="term" value="C:extracellular region"/>
    <property type="evidence" value="ECO:0007669"/>
    <property type="project" value="UniProtKB-ARBA"/>
</dbReference>
<keyword evidence="11" id="KW-1185">Reference proteome</keyword>
<evidence type="ECO:0000256" key="7">
    <source>
        <dbReference type="SAM" id="SignalP"/>
    </source>
</evidence>
<evidence type="ECO:0000256" key="6">
    <source>
        <dbReference type="PROSITE-ProRule" id="PRU01240"/>
    </source>
</evidence>
<dbReference type="SUPFAM" id="SSF54897">
    <property type="entry name" value="Protease propeptides/inhibitors"/>
    <property type="match status" value="1"/>
</dbReference>
<dbReference type="PROSITE" id="PS00136">
    <property type="entry name" value="SUBTILASE_ASP"/>
    <property type="match status" value="1"/>
</dbReference>
<protein>
    <submittedName>
        <fullName evidence="10">Peptidase S8/S53 domain-containing protein</fullName>
    </submittedName>
</protein>
<dbReference type="PANTHER" id="PTHR43806">
    <property type="entry name" value="PEPTIDASE S8"/>
    <property type="match status" value="1"/>
</dbReference>
<dbReference type="InterPro" id="IPR023827">
    <property type="entry name" value="Peptidase_S8_Asp-AS"/>
</dbReference>
<proteinExistence type="inferred from homology"/>
<name>A0AA39X9C9_9PEZI</name>
<feature type="domain" description="Inhibitor I9" evidence="9">
    <location>
        <begin position="60"/>
        <end position="107"/>
    </location>
</feature>
<dbReference type="Pfam" id="PF05922">
    <property type="entry name" value="Inhibitor_I9"/>
    <property type="match status" value="1"/>
</dbReference>
<keyword evidence="5 6" id="KW-0720">Serine protease</keyword>
<reference evidence="10" key="1">
    <citation type="submission" date="2023-06" db="EMBL/GenBank/DDBJ databases">
        <title>Genome-scale phylogeny and comparative genomics of the fungal order Sordariales.</title>
        <authorList>
            <consortium name="Lawrence Berkeley National Laboratory"/>
            <person name="Hensen N."/>
            <person name="Bonometti L."/>
            <person name="Westerberg I."/>
            <person name="Brannstrom I.O."/>
            <person name="Guillou S."/>
            <person name="Cros-Aarteil S."/>
            <person name="Calhoun S."/>
            <person name="Haridas S."/>
            <person name="Kuo A."/>
            <person name="Mondo S."/>
            <person name="Pangilinan J."/>
            <person name="Riley R."/>
            <person name="LaButti K."/>
            <person name="Andreopoulos B."/>
            <person name="Lipzen A."/>
            <person name="Chen C."/>
            <person name="Yanf M."/>
            <person name="Daum C."/>
            <person name="Ng V."/>
            <person name="Clum A."/>
            <person name="Steindorff A."/>
            <person name="Ohm R."/>
            <person name="Martin F."/>
            <person name="Silar P."/>
            <person name="Natvig D."/>
            <person name="Lalanne C."/>
            <person name="Gautier V."/>
            <person name="Ament-velasquez S.L."/>
            <person name="Kruys A."/>
            <person name="Hutchinson M.I."/>
            <person name="Powell A.J."/>
            <person name="Barry K."/>
            <person name="Miller A.N."/>
            <person name="Grigoriev I.V."/>
            <person name="Debuchy R."/>
            <person name="Gladieux P."/>
            <person name="Thoren M.H."/>
            <person name="Johannesson H."/>
        </authorList>
    </citation>
    <scope>NUCLEOTIDE SEQUENCE</scope>
    <source>
        <strain evidence="10">SMH3391-2</strain>
    </source>
</reference>
<organism evidence="10 11">
    <name type="scientific">Bombardia bombarda</name>
    <dbReference type="NCBI Taxonomy" id="252184"/>
    <lineage>
        <taxon>Eukaryota</taxon>
        <taxon>Fungi</taxon>
        <taxon>Dikarya</taxon>
        <taxon>Ascomycota</taxon>
        <taxon>Pezizomycotina</taxon>
        <taxon>Sordariomycetes</taxon>
        <taxon>Sordariomycetidae</taxon>
        <taxon>Sordariales</taxon>
        <taxon>Lasiosphaeriaceae</taxon>
        <taxon>Bombardia</taxon>
    </lineage>
</organism>
<dbReference type="GO" id="GO:0004252">
    <property type="term" value="F:serine-type endopeptidase activity"/>
    <property type="evidence" value="ECO:0007669"/>
    <property type="project" value="UniProtKB-UniRule"/>
</dbReference>
<dbReference type="InterPro" id="IPR000209">
    <property type="entry name" value="Peptidase_S8/S53_dom"/>
</dbReference>
<accession>A0AA39X9C9</accession>
<dbReference type="InterPro" id="IPR022398">
    <property type="entry name" value="Peptidase_S8_His-AS"/>
</dbReference>
<dbReference type="InterPro" id="IPR010259">
    <property type="entry name" value="S8pro/Inhibitor_I9"/>
</dbReference>
<feature type="active site" description="Charge relay system" evidence="6">
    <location>
        <position position="149"/>
    </location>
</feature>
<dbReference type="InterPro" id="IPR050131">
    <property type="entry name" value="Peptidase_S8_subtilisin-like"/>
</dbReference>
<keyword evidence="2 6" id="KW-0645">Protease</keyword>
<comment type="caution">
    <text evidence="10">The sequence shown here is derived from an EMBL/GenBank/DDBJ whole genome shotgun (WGS) entry which is preliminary data.</text>
</comment>
<comment type="similarity">
    <text evidence="1 6">Belongs to the peptidase S8 family.</text>
</comment>
<evidence type="ECO:0000256" key="5">
    <source>
        <dbReference type="ARBA" id="ARBA00022825"/>
    </source>
</evidence>
<dbReference type="CDD" id="cd04077">
    <property type="entry name" value="Peptidases_S8_PCSK9_ProteinaseK_like"/>
    <property type="match status" value="1"/>
</dbReference>
<evidence type="ECO:0000256" key="3">
    <source>
        <dbReference type="ARBA" id="ARBA00022729"/>
    </source>
</evidence>
<dbReference type="PROSITE" id="PS51892">
    <property type="entry name" value="SUBTILASE"/>
    <property type="match status" value="1"/>
</dbReference>